<protein>
    <submittedName>
        <fullName evidence="2">Uncharacterized protein</fullName>
    </submittedName>
</protein>
<evidence type="ECO:0000313" key="1">
    <source>
        <dbReference type="EMBL" id="SFB66872.1"/>
    </source>
</evidence>
<evidence type="ECO:0000313" key="2">
    <source>
        <dbReference type="EMBL" id="SHK07410.1"/>
    </source>
</evidence>
<name>A0A1M6PHL9_9FLAO</name>
<gene>
    <name evidence="1" type="ORF">SAMN04487891_101183</name>
    <name evidence="2" type="ORF">SAMN05216293_0186</name>
</gene>
<proteinExistence type="predicted"/>
<dbReference type="EMBL" id="FRAT01000001">
    <property type="protein sequence ID" value="SHK07410.1"/>
    <property type="molecule type" value="Genomic_DNA"/>
</dbReference>
<evidence type="ECO:0000313" key="4">
    <source>
        <dbReference type="Proteomes" id="UP000198940"/>
    </source>
</evidence>
<dbReference type="Proteomes" id="UP000198940">
    <property type="component" value="Unassembled WGS sequence"/>
</dbReference>
<dbReference type="STRING" id="1055723.SAMN05216293_0186"/>
<dbReference type="AlphaFoldDB" id="A0A1M6PHL9"/>
<comment type="caution">
    <text evidence="2">The sequence shown here is derived from an EMBL/GenBank/DDBJ whole genome shotgun (WGS) entry which is preliminary data.</text>
</comment>
<sequence length="54" mass="6595">MRSVMGMFDSLSYIFFKKKRSIVVYIYRYRSIISKFENLKRLKKHTKMGQIITL</sequence>
<keyword evidence="4" id="KW-1185">Reference proteome</keyword>
<evidence type="ECO:0000313" key="3">
    <source>
        <dbReference type="Proteomes" id="UP000184031"/>
    </source>
</evidence>
<accession>A0A1M6PHL9</accession>
<dbReference type="EMBL" id="FOKU01000001">
    <property type="protein sequence ID" value="SFB66872.1"/>
    <property type="molecule type" value="Genomic_DNA"/>
</dbReference>
<dbReference type="Proteomes" id="UP000184031">
    <property type="component" value="Unassembled WGS sequence"/>
</dbReference>
<organism evidence="2 3">
    <name type="scientific">Flagellimonas taeanensis</name>
    <dbReference type="NCBI Taxonomy" id="1005926"/>
    <lineage>
        <taxon>Bacteria</taxon>
        <taxon>Pseudomonadati</taxon>
        <taxon>Bacteroidota</taxon>
        <taxon>Flavobacteriia</taxon>
        <taxon>Flavobacteriales</taxon>
        <taxon>Flavobacteriaceae</taxon>
        <taxon>Flagellimonas</taxon>
    </lineage>
</organism>
<reference evidence="2 3" key="1">
    <citation type="submission" date="2016-11" db="EMBL/GenBank/DDBJ databases">
        <authorList>
            <person name="Varghese N."/>
            <person name="Submissions S."/>
        </authorList>
    </citation>
    <scope>NUCLEOTIDE SEQUENCE [LARGE SCALE GENOMIC DNA]</scope>
    <source>
        <strain evidence="2 3">CGMCC 1.12174</strain>
        <strain evidence="1 4">DSM 26351</strain>
    </source>
</reference>